<keyword evidence="4 5" id="KW-0653">Protein transport</keyword>
<dbReference type="GO" id="GO:0030126">
    <property type="term" value="C:COPI vesicle coat"/>
    <property type="evidence" value="ECO:0007669"/>
    <property type="project" value="UniProtKB-UniRule"/>
</dbReference>
<evidence type="ECO:0000256" key="7">
    <source>
        <dbReference type="SAM" id="Coils"/>
    </source>
</evidence>
<dbReference type="InterPro" id="IPR027059">
    <property type="entry name" value="Coatomer_dsu"/>
</dbReference>
<dbReference type="EMBL" id="JAHDYR010000005">
    <property type="protein sequence ID" value="KAG9396899.1"/>
    <property type="molecule type" value="Genomic_DNA"/>
</dbReference>
<evidence type="ECO:0000256" key="1">
    <source>
        <dbReference type="ARBA" id="ARBA00010516"/>
    </source>
</evidence>
<dbReference type="GO" id="GO:0051645">
    <property type="term" value="P:Golgi localization"/>
    <property type="evidence" value="ECO:0007669"/>
    <property type="project" value="TreeGrafter"/>
</dbReference>
<dbReference type="SUPFAM" id="SSF64356">
    <property type="entry name" value="SNARE-like"/>
    <property type="match status" value="1"/>
</dbReference>
<dbReference type="InterPro" id="IPR011012">
    <property type="entry name" value="Longin-like_dom_sf"/>
</dbReference>
<sequence>MIESIGIVSRSGLKPLIVQTNSVTKDGTEMMISFAKGFQEEQSFFETSEHRFLYLPLESKAYVVIVTERHSNVVQDLEVLGLLVDILAKQFTEGVTESGIVNSYERVLFVIDEVIPFGTPVTPLSIVEIEKRLKMYSVLEELENEQRKEKEEAARRLRHERELEQQRQKAKEQIGRVIGAVRDIGRDGPSARTVSNLAQAGVGAMTGQSGSPTVPKPRREFVRPDAPAAAPAAAAPVVMAANAMTLDMGMMGQDAWD</sequence>
<evidence type="ECO:0000259" key="8">
    <source>
        <dbReference type="Pfam" id="PF01217"/>
    </source>
</evidence>
<feature type="coiled-coil region" evidence="7">
    <location>
        <begin position="132"/>
        <end position="176"/>
    </location>
</feature>
<dbReference type="OrthoDB" id="1679831at2759"/>
<comment type="function">
    <text evidence="5">The coatomer is a cytosolic protein complex that binds to dilysine motifs and reversibly associates with Golgi non-clathrin-coated vesicles, which further mediate biosynthetic protein transport from the ER, via the Golgi up to the trans Golgi network. Coatomer complex is required for budding from Golgi membranes, and is essential for the retrograde Golgi-to-ER transport of dilysine-tagged proteins.</text>
</comment>
<dbReference type="InterPro" id="IPR022775">
    <property type="entry name" value="AP_mu_sigma_su"/>
</dbReference>
<dbReference type="Proteomes" id="UP000717585">
    <property type="component" value="Unassembled WGS sequence"/>
</dbReference>
<comment type="similarity">
    <text evidence="1 5">Belongs to the adaptor complexes medium subunit family. Delta-COP subfamily.</text>
</comment>
<name>A0A8J6BAW2_9EUKA</name>
<evidence type="ECO:0000256" key="2">
    <source>
        <dbReference type="ARBA" id="ARBA00022448"/>
    </source>
</evidence>
<dbReference type="AlphaFoldDB" id="A0A8J6BAW2"/>
<comment type="caution">
    <text evidence="9">The sequence shown here is derived from an EMBL/GenBank/DDBJ whole genome shotgun (WGS) entry which is preliminary data.</text>
</comment>
<evidence type="ECO:0000256" key="4">
    <source>
        <dbReference type="ARBA" id="ARBA00022927"/>
    </source>
</evidence>
<dbReference type="Gene3D" id="3.30.450.60">
    <property type="match status" value="1"/>
</dbReference>
<keyword evidence="5" id="KW-0333">Golgi apparatus</keyword>
<dbReference type="Pfam" id="PF01217">
    <property type="entry name" value="Clat_adaptor_s"/>
    <property type="match status" value="1"/>
</dbReference>
<evidence type="ECO:0000256" key="3">
    <source>
        <dbReference type="ARBA" id="ARBA00022490"/>
    </source>
</evidence>
<keyword evidence="5" id="KW-0968">Cytoplasmic vesicle</keyword>
<keyword evidence="2 5" id="KW-0813">Transport</keyword>
<dbReference type="GO" id="GO:0015031">
    <property type="term" value="P:protein transport"/>
    <property type="evidence" value="ECO:0007669"/>
    <property type="project" value="UniProtKB-KW"/>
</dbReference>
<evidence type="ECO:0000256" key="6">
    <source>
        <dbReference type="RuleBase" id="RU366052"/>
    </source>
</evidence>
<gene>
    <name evidence="9" type="ORF">J8273_1946</name>
</gene>
<comment type="subcellular location">
    <subcellularLocation>
        <location evidence="5 6">Cytoplasm</location>
    </subcellularLocation>
    <subcellularLocation>
        <location evidence="5 6">Cytoplasmic vesicle</location>
        <location evidence="5 6">COPI-coated vesicle membrane</location>
        <topology evidence="5 6">Peripheral membrane protein</topology>
        <orientation evidence="5 6">Cytoplasmic side</orientation>
    </subcellularLocation>
    <subcellularLocation>
        <location evidence="5 6">Golgi apparatus membrane</location>
        <topology evidence="5 6">Peripheral membrane protein</topology>
        <orientation evidence="5 6">Cytoplasmic side</orientation>
    </subcellularLocation>
</comment>
<keyword evidence="5" id="KW-0472">Membrane</keyword>
<keyword evidence="10" id="KW-1185">Reference proteome</keyword>
<dbReference type="GO" id="GO:0006890">
    <property type="term" value="P:retrograde vesicle-mediated transport, Golgi to endoplasmic reticulum"/>
    <property type="evidence" value="ECO:0007669"/>
    <property type="project" value="UniProtKB-UniRule"/>
</dbReference>
<keyword evidence="7" id="KW-0175">Coiled coil</keyword>
<protein>
    <recommendedName>
        <fullName evidence="5">Coatomer subunit delta</fullName>
    </recommendedName>
</protein>
<keyword evidence="3 5" id="KW-0963">Cytoplasm</keyword>
<evidence type="ECO:0000256" key="5">
    <source>
        <dbReference type="RuleBase" id="RU364018"/>
    </source>
</evidence>
<reference evidence="9" key="1">
    <citation type="submission" date="2021-05" db="EMBL/GenBank/DDBJ databases">
        <title>A free-living protist that lacks canonical eukaryotic 1 DNA replication and segregation systems.</title>
        <authorList>
            <person name="Salas-Leiva D.E."/>
            <person name="Tromer E.C."/>
            <person name="Curtis B.A."/>
            <person name="Jerlstrom-Hultqvist J."/>
            <person name="Kolisko M."/>
            <person name="Yi Z."/>
            <person name="Salas-Leiva J.S."/>
            <person name="Gallot-Lavallee L."/>
            <person name="Kops G.J.P.L."/>
            <person name="Archibald J.M."/>
            <person name="Simpson A.G.B."/>
            <person name="Roger A.J."/>
        </authorList>
    </citation>
    <scope>NUCLEOTIDE SEQUENCE</scope>
    <source>
        <strain evidence="9">BICM</strain>
    </source>
</reference>
<keyword evidence="5" id="KW-0931">ER-Golgi transport</keyword>
<accession>A0A8J6BAW2</accession>
<dbReference type="GO" id="GO:0000139">
    <property type="term" value="C:Golgi membrane"/>
    <property type="evidence" value="ECO:0007669"/>
    <property type="project" value="UniProtKB-SubCell"/>
</dbReference>
<organism evidence="9 10">
    <name type="scientific">Carpediemonas membranifera</name>
    <dbReference type="NCBI Taxonomy" id="201153"/>
    <lineage>
        <taxon>Eukaryota</taxon>
        <taxon>Metamonada</taxon>
        <taxon>Carpediemonas-like organisms</taxon>
        <taxon>Carpediemonas</taxon>
    </lineage>
</organism>
<comment type="subunit">
    <text evidence="5">Oligomeric complex that consists of at least the alpha, beta, beta', gamma, delta, epsilon and zeta subunits.</text>
</comment>
<dbReference type="PANTHER" id="PTHR10121">
    <property type="entry name" value="COATOMER SUBUNIT DELTA"/>
    <property type="match status" value="1"/>
</dbReference>
<dbReference type="PANTHER" id="PTHR10121:SF0">
    <property type="entry name" value="COATOMER SUBUNIT DELTA"/>
    <property type="match status" value="1"/>
</dbReference>
<proteinExistence type="inferred from homology"/>
<dbReference type="GO" id="GO:0006888">
    <property type="term" value="P:endoplasmic reticulum to Golgi vesicle-mediated transport"/>
    <property type="evidence" value="ECO:0007669"/>
    <property type="project" value="TreeGrafter"/>
</dbReference>
<feature type="domain" description="AP complex mu/sigma subunit" evidence="8">
    <location>
        <begin position="42"/>
        <end position="119"/>
    </location>
</feature>
<evidence type="ECO:0000313" key="10">
    <source>
        <dbReference type="Proteomes" id="UP000717585"/>
    </source>
</evidence>
<evidence type="ECO:0000313" key="9">
    <source>
        <dbReference type="EMBL" id="KAG9396899.1"/>
    </source>
</evidence>